<accession>A0A9D2AFK5</accession>
<dbReference type="EMBL" id="DXFX01000012">
    <property type="protein sequence ID" value="HIX07060.1"/>
    <property type="molecule type" value="Genomic_DNA"/>
</dbReference>
<protein>
    <submittedName>
        <fullName evidence="2">CinA family protein</fullName>
    </submittedName>
</protein>
<gene>
    <name evidence="2" type="ORF">H9741_01125</name>
</gene>
<comment type="caution">
    <text evidence="2">The sequence shown here is derived from an EMBL/GenBank/DDBJ whole genome shotgun (WGS) entry which is preliminary data.</text>
</comment>
<dbReference type="Pfam" id="PF02464">
    <property type="entry name" value="CinA"/>
    <property type="match status" value="1"/>
</dbReference>
<feature type="domain" description="CinA C-terminal" evidence="1">
    <location>
        <begin position="204"/>
        <end position="355"/>
    </location>
</feature>
<organism evidence="2 3">
    <name type="scientific">Candidatus Borkfalkia faecipullorum</name>
    <dbReference type="NCBI Taxonomy" id="2838510"/>
    <lineage>
        <taxon>Bacteria</taxon>
        <taxon>Bacillati</taxon>
        <taxon>Bacillota</taxon>
        <taxon>Clostridia</taxon>
        <taxon>Christensenellales</taxon>
        <taxon>Christensenellaceae</taxon>
        <taxon>Candidatus Borkfalkia</taxon>
    </lineage>
</organism>
<dbReference type="Proteomes" id="UP000824204">
    <property type="component" value="Unassembled WGS sequence"/>
</dbReference>
<reference evidence="2" key="2">
    <citation type="submission" date="2021-04" db="EMBL/GenBank/DDBJ databases">
        <authorList>
            <person name="Gilroy R."/>
        </authorList>
    </citation>
    <scope>NUCLEOTIDE SEQUENCE</scope>
    <source>
        <strain evidence="2">811</strain>
    </source>
</reference>
<reference evidence="2" key="1">
    <citation type="journal article" date="2021" name="PeerJ">
        <title>Extensive microbial diversity within the chicken gut microbiome revealed by metagenomics and culture.</title>
        <authorList>
            <person name="Gilroy R."/>
            <person name="Ravi A."/>
            <person name="Getino M."/>
            <person name="Pursley I."/>
            <person name="Horton D.L."/>
            <person name="Alikhan N.F."/>
            <person name="Baker D."/>
            <person name="Gharbi K."/>
            <person name="Hall N."/>
            <person name="Watson M."/>
            <person name="Adriaenssens E.M."/>
            <person name="Foster-Nyarko E."/>
            <person name="Jarju S."/>
            <person name="Secka A."/>
            <person name="Antonio M."/>
            <person name="Oren A."/>
            <person name="Chaudhuri R.R."/>
            <person name="La Ragione R."/>
            <person name="Hildebrand F."/>
            <person name="Pallen M.J."/>
        </authorList>
    </citation>
    <scope>NUCLEOTIDE SEQUENCE</scope>
    <source>
        <strain evidence="2">811</strain>
    </source>
</reference>
<name>A0A9D2AFK5_9FIRM</name>
<dbReference type="NCBIfam" id="TIGR00199">
    <property type="entry name" value="PncC_domain"/>
    <property type="match status" value="1"/>
</dbReference>
<dbReference type="InterPro" id="IPR008136">
    <property type="entry name" value="CinA_C"/>
</dbReference>
<sequence>MKNVCIVVRNKRDPYYGEEFGPAASALADGGFPADKIFLIDGADAHEFAQTVIECKNFFDNTFVLAADAELDALRGKLCELVKCPPSAGVALEAGAKHFFCLPFGGAGAALVRGEVIPYLKTKYEVAAGSAFVRAVGVPADLLEKVIGEAKAQAQGMEIVTSCLHGDCRIEIVYGNAPKTQVDEVMRILAGGLKEYVYAIDDTPLNKRVYDLLLLRKQRLSVAESFTGGGVASSLIEIPGMSQTLFESIVAYDNGSKMRRLGVLQQTLDTQGAVSDETAYEMAAGLLATGNCTVALATTGIAGPQSDNTNKPVGLCYIAAGTKEAVYVYKYLFKGTREEITKRAIVQALFLLYKQIV</sequence>
<dbReference type="Gene3D" id="3.90.950.20">
    <property type="entry name" value="CinA-like"/>
    <property type="match status" value="1"/>
</dbReference>
<dbReference type="AlphaFoldDB" id="A0A9D2AFK5"/>
<dbReference type="InterPro" id="IPR036653">
    <property type="entry name" value="CinA-like_C"/>
</dbReference>
<evidence type="ECO:0000313" key="2">
    <source>
        <dbReference type="EMBL" id="HIX07060.1"/>
    </source>
</evidence>
<proteinExistence type="predicted"/>
<evidence type="ECO:0000259" key="1">
    <source>
        <dbReference type="Pfam" id="PF02464"/>
    </source>
</evidence>
<dbReference type="SUPFAM" id="SSF142433">
    <property type="entry name" value="CinA-like"/>
    <property type="match status" value="1"/>
</dbReference>
<evidence type="ECO:0000313" key="3">
    <source>
        <dbReference type="Proteomes" id="UP000824204"/>
    </source>
</evidence>